<evidence type="ECO:0008006" key="4">
    <source>
        <dbReference type="Google" id="ProtNLM"/>
    </source>
</evidence>
<evidence type="ECO:0000313" key="2">
    <source>
        <dbReference type="EMBL" id="MBA8878237.1"/>
    </source>
</evidence>
<dbReference type="Proteomes" id="UP000549052">
    <property type="component" value="Unassembled WGS sequence"/>
</dbReference>
<protein>
    <recommendedName>
        <fullName evidence="4">OpgC protein</fullName>
    </recommendedName>
</protein>
<keyword evidence="1" id="KW-0812">Transmembrane</keyword>
<dbReference type="PANTHER" id="PTHR38592">
    <property type="entry name" value="BLL4819 PROTEIN"/>
    <property type="match status" value="1"/>
</dbReference>
<keyword evidence="1" id="KW-1133">Transmembrane helix</keyword>
<dbReference type="InterPro" id="IPR014550">
    <property type="entry name" value="UCP028704_OpgC"/>
</dbReference>
<keyword evidence="3" id="KW-1185">Reference proteome</keyword>
<feature type="transmembrane region" description="Helical" evidence="1">
    <location>
        <begin position="303"/>
        <end position="327"/>
    </location>
</feature>
<dbReference type="EMBL" id="JACGXN010000001">
    <property type="protein sequence ID" value="MBA8878237.1"/>
    <property type="molecule type" value="Genomic_DNA"/>
</dbReference>
<feature type="transmembrane region" description="Helical" evidence="1">
    <location>
        <begin position="272"/>
        <end position="291"/>
    </location>
</feature>
<feature type="transmembrane region" description="Helical" evidence="1">
    <location>
        <begin position="12"/>
        <end position="30"/>
    </location>
</feature>
<dbReference type="Pfam" id="PF10129">
    <property type="entry name" value="OpgC_C"/>
    <property type="match status" value="1"/>
</dbReference>
<dbReference type="RefSeq" id="WP_182548806.1">
    <property type="nucleotide sequence ID" value="NZ_JACGXN010000001.1"/>
</dbReference>
<evidence type="ECO:0000313" key="3">
    <source>
        <dbReference type="Proteomes" id="UP000549052"/>
    </source>
</evidence>
<feature type="transmembrane region" description="Helical" evidence="1">
    <location>
        <begin position="167"/>
        <end position="186"/>
    </location>
</feature>
<sequence>MTQTQLKQRDTRIDVFRALALLTIFINHVPGTVFEHLTHKNLGFSDSAEAFVLISGIAVGLAYGPRFEAGNRFLLTLKAWRRAATLYSAHILTTVATLAIFCAAGIYLQRPEFMSYINIGPLMDQPAKALIGLATMGHQLGYNNILSMYGVLLLMLPLFLFMANISLSAMVGFSGLLWLVSGVYQIAPPNYPTDGVWFLNPLSWQFLFVIGIAGVMHVRRGGQIAFNKYLFGFSVGYILLALIWVRVPLWGIDTSMGLPMVVTGFDKTFLSLTRLAHVLALAYVIVSVPAISNLARTPEDHPLAILGKHSLPVFIAGTILAMVAQIVKVMNPGDVLDDTLLIASGIMAQFALAYYLEWLPSIGWGKRPAQAPQQAKSKLVVAGRPVHGASMNSGMKSGTAKSAVS</sequence>
<feature type="transmembrane region" description="Helical" evidence="1">
    <location>
        <begin position="230"/>
        <end position="252"/>
    </location>
</feature>
<evidence type="ECO:0000256" key="1">
    <source>
        <dbReference type="SAM" id="Phobius"/>
    </source>
</evidence>
<feature type="transmembrane region" description="Helical" evidence="1">
    <location>
        <begin position="42"/>
        <end position="63"/>
    </location>
</feature>
<proteinExistence type="predicted"/>
<gene>
    <name evidence="2" type="ORF">FHW16_001919</name>
</gene>
<feature type="transmembrane region" description="Helical" evidence="1">
    <location>
        <begin position="339"/>
        <end position="356"/>
    </location>
</feature>
<feature type="transmembrane region" description="Helical" evidence="1">
    <location>
        <begin position="198"/>
        <end position="218"/>
    </location>
</feature>
<reference evidence="2 3" key="1">
    <citation type="submission" date="2020-07" db="EMBL/GenBank/DDBJ databases">
        <title>Genomic Encyclopedia of Type Strains, Phase IV (KMG-V): Genome sequencing to study the core and pangenomes of soil and plant-associated prokaryotes.</title>
        <authorList>
            <person name="Whitman W."/>
        </authorList>
    </citation>
    <scope>NUCLEOTIDE SEQUENCE [LARGE SCALE GENOMIC DNA]</scope>
    <source>
        <strain evidence="2 3">AN3</strain>
    </source>
</reference>
<comment type="caution">
    <text evidence="2">The sequence shown here is derived from an EMBL/GenBank/DDBJ whole genome shotgun (WGS) entry which is preliminary data.</text>
</comment>
<dbReference type="AlphaFoldDB" id="A0A839EP44"/>
<feature type="transmembrane region" description="Helical" evidence="1">
    <location>
        <begin position="140"/>
        <end position="160"/>
    </location>
</feature>
<keyword evidence="1" id="KW-0472">Membrane</keyword>
<organism evidence="2 3">
    <name type="scientific">Phyllobacterium myrsinacearum</name>
    <dbReference type="NCBI Taxonomy" id="28101"/>
    <lineage>
        <taxon>Bacteria</taxon>
        <taxon>Pseudomonadati</taxon>
        <taxon>Pseudomonadota</taxon>
        <taxon>Alphaproteobacteria</taxon>
        <taxon>Hyphomicrobiales</taxon>
        <taxon>Phyllobacteriaceae</taxon>
        <taxon>Phyllobacterium</taxon>
    </lineage>
</organism>
<feature type="transmembrane region" description="Helical" evidence="1">
    <location>
        <begin position="84"/>
        <end position="108"/>
    </location>
</feature>
<dbReference type="PIRSF" id="PIRSF028704">
    <property type="entry name" value="UPC028704"/>
    <property type="match status" value="1"/>
</dbReference>
<name>A0A839EP44_9HYPH</name>
<dbReference type="PANTHER" id="PTHR38592:SF3">
    <property type="entry name" value="BLL4819 PROTEIN"/>
    <property type="match status" value="1"/>
</dbReference>
<accession>A0A839EP44</accession>